<evidence type="ECO:0008006" key="7">
    <source>
        <dbReference type="Google" id="ProtNLM"/>
    </source>
</evidence>
<organism evidence="5 6">
    <name type="scientific">Botryobasidium botryosum (strain FD-172 SS1)</name>
    <dbReference type="NCBI Taxonomy" id="930990"/>
    <lineage>
        <taxon>Eukaryota</taxon>
        <taxon>Fungi</taxon>
        <taxon>Dikarya</taxon>
        <taxon>Basidiomycota</taxon>
        <taxon>Agaricomycotina</taxon>
        <taxon>Agaricomycetes</taxon>
        <taxon>Cantharellales</taxon>
        <taxon>Botryobasidiaceae</taxon>
        <taxon>Botryobasidium</taxon>
    </lineage>
</organism>
<dbReference type="Gene3D" id="2.60.40.150">
    <property type="entry name" value="C2 domain"/>
    <property type="match status" value="1"/>
</dbReference>
<dbReference type="STRING" id="930990.A0A067MYJ3"/>
<dbReference type="HOGENOM" id="CLU_003023_0_0_1"/>
<dbReference type="InterPro" id="IPR014772">
    <property type="entry name" value="Munc13_dom-2"/>
</dbReference>
<feature type="region of interest" description="Disordered" evidence="1">
    <location>
        <begin position="1259"/>
        <end position="1291"/>
    </location>
</feature>
<evidence type="ECO:0000256" key="1">
    <source>
        <dbReference type="SAM" id="MobiDB-lite"/>
    </source>
</evidence>
<feature type="region of interest" description="Disordered" evidence="1">
    <location>
        <begin position="323"/>
        <end position="359"/>
    </location>
</feature>
<feature type="domain" description="MHD1" evidence="3">
    <location>
        <begin position="631"/>
        <end position="748"/>
    </location>
</feature>
<dbReference type="Gene3D" id="1.10.357.50">
    <property type="match status" value="1"/>
</dbReference>
<dbReference type="Pfam" id="PF00168">
    <property type="entry name" value="C2"/>
    <property type="match status" value="1"/>
</dbReference>
<dbReference type="OrthoDB" id="2015333at2759"/>
<gene>
    <name evidence="5" type="ORF">BOTBODRAFT_619876</name>
</gene>
<protein>
    <recommendedName>
        <fullName evidence="7">C2 domain-containing protein</fullName>
    </recommendedName>
</protein>
<evidence type="ECO:0000313" key="6">
    <source>
        <dbReference type="Proteomes" id="UP000027195"/>
    </source>
</evidence>
<name>A0A067MYJ3_BOTB1</name>
<feature type="compositionally biased region" description="Basic and acidic residues" evidence="1">
    <location>
        <begin position="1261"/>
        <end position="1270"/>
    </location>
</feature>
<dbReference type="PROSITE" id="PS51258">
    <property type="entry name" value="MHD1"/>
    <property type="match status" value="1"/>
</dbReference>
<feature type="domain" description="MHD2" evidence="4">
    <location>
        <begin position="1068"/>
        <end position="1185"/>
    </location>
</feature>
<dbReference type="PROSITE" id="PS50004">
    <property type="entry name" value="C2"/>
    <property type="match status" value="1"/>
</dbReference>
<feature type="compositionally biased region" description="Pro residues" evidence="1">
    <location>
        <begin position="1281"/>
        <end position="1291"/>
    </location>
</feature>
<dbReference type="FunCoup" id="A0A067MYJ3">
    <property type="interactions" value="21"/>
</dbReference>
<evidence type="ECO:0000259" key="4">
    <source>
        <dbReference type="PROSITE" id="PS51259"/>
    </source>
</evidence>
<dbReference type="Gene3D" id="1.20.58.1100">
    <property type="match status" value="1"/>
</dbReference>
<dbReference type="SUPFAM" id="SSF49562">
    <property type="entry name" value="C2 domain (Calcium/lipid-binding domain, CaLB)"/>
    <property type="match status" value="1"/>
</dbReference>
<evidence type="ECO:0000259" key="2">
    <source>
        <dbReference type="PROSITE" id="PS50004"/>
    </source>
</evidence>
<dbReference type="Proteomes" id="UP000027195">
    <property type="component" value="Unassembled WGS sequence"/>
</dbReference>
<feature type="compositionally biased region" description="Basic and acidic residues" evidence="1">
    <location>
        <begin position="7"/>
        <end position="21"/>
    </location>
</feature>
<dbReference type="InParanoid" id="A0A067MYJ3"/>
<dbReference type="EMBL" id="KL198025">
    <property type="protein sequence ID" value="KDQ16952.1"/>
    <property type="molecule type" value="Genomic_DNA"/>
</dbReference>
<keyword evidence="6" id="KW-1185">Reference proteome</keyword>
<dbReference type="SMART" id="SM00239">
    <property type="entry name" value="C2"/>
    <property type="match status" value="1"/>
</dbReference>
<proteinExistence type="predicted"/>
<dbReference type="InterPro" id="IPR052811">
    <property type="entry name" value="Glucose_resp_signaling"/>
</dbReference>
<dbReference type="InterPro" id="IPR014770">
    <property type="entry name" value="Munc13_1"/>
</dbReference>
<dbReference type="InterPro" id="IPR000008">
    <property type="entry name" value="C2_dom"/>
</dbReference>
<sequence length="1291" mass="146493">MQPKAPVEPRDNGEVRESNRDSYYHTRLSDALSNSYYTISDVVKDLTRDGSKSVKFPERLLKALDTKMQNIAMGKEPGYTDQLTRRVIAVFWGNLGDPNTSRHIKENRKIEELILMFVTTATAALKKDPQLQQAGGEGWKIELNNQIALFVRMVHECLKTISHVPPELMTRMEMYTSKLVPQQYPSPAPEPVGTSRAPDPGPAFTPLRVENMPLVQTVAQLFGRTDQDVLKLINDNKAQWTEKAAMVDLKTCLKNINTGAAFPGRKEDFSNEAGYQHWRTLELAHLQQLTMVMVKFNSDLARTTPSEGSSRPESLYVDSRDSFEVVPSPSSRNPSVSSSRYSLALPDSESPADGEGSDHFTFIPPNPKKYYKRLLEICIQYDLAAMVSLPEDQEVSLGILSPRHLEVLNECALRWRIMHSYRVACFLDVIKYKYEREDVPIECIPEALQMVARATQELELDWWLAADLEYLAQTFAAIFNIFLGSLYHAVDNLATLKYDHVAPFVTVLEQIQESGLLDRYQVDVSARIQDFVDKIKVVAVHQYTDKMSELASQGGVNRALPLLLLTDYLEKQAKLLDKRFPEPLLGQADLVSLAMESQVPLFFSDLENARRALLEGSANQPTPDIPIEDIFALYRRTKTLVGMYKAFCPNADVDFDLVAYFEPYVHQWIINTDSKTAQWVNGAISADQFVADGPEGHSSSIVDLFESLRSPIDFVLDLKWPDEYQEARFFTAVSKTIARSIEQYCRTVEDLFMTEMFPRPPPEVPTSQKDAWINKAKQLAISGEKKVEPFNFTAGSCVKLNNIESARRLLDKMYARIDADRVASVLEKHGPPVPEKTARQRFLFTVKVIHAEGLVPLDSNPSAKLDTFVTLSDEHGNRLAKTRTIYETLDPRWEETFDLSVETSLWVMASVRDRALIGKHDVLGRGYLCLDPRRFGDFLAHDKWLELDTQGRILVRISMEGEKDDIQFHFGRAFRSLKRAESDMIRIFIDKMSPLIRHFLSRTAVQTLIKPSGGTTVIDYNKALGNVTALYRSAIGPSKSDVLIPLPQQDKAKAPPRGESGLTDVEIEQVIGPLFDYFETNLQVLNTSLSDATKEMVMTRVWKEILVVIEGLLIPPLSPIPSDMRPLSDKEVDIVFKWLKFMKDFFYAEGEGPVPLESLQNQKYSEIVSIRFYYDQTTDELMEECVRSMQQSLRAAPTMKKRAKTVYAQRNLGTIRDRKREKKEQKSDNNGEVILRILRMRPNTSDFIAQQLQIIDQIQSEQEKRSEARRGGSRAMRANSPLPPVPPLPSS</sequence>
<dbReference type="InterPro" id="IPR035892">
    <property type="entry name" value="C2_domain_sf"/>
</dbReference>
<dbReference type="InterPro" id="IPR010439">
    <property type="entry name" value="MUN_dom"/>
</dbReference>
<evidence type="ECO:0000259" key="3">
    <source>
        <dbReference type="PROSITE" id="PS51258"/>
    </source>
</evidence>
<feature type="domain" description="C2" evidence="2">
    <location>
        <begin position="825"/>
        <end position="945"/>
    </location>
</feature>
<dbReference type="PANTHER" id="PTHR47263">
    <property type="entry name" value="ADENYLATE CYCLASE ACTIVATION PROTEIN GIT1"/>
    <property type="match status" value="1"/>
</dbReference>
<dbReference type="Pfam" id="PF06292">
    <property type="entry name" value="MUN"/>
    <property type="match status" value="1"/>
</dbReference>
<feature type="compositionally biased region" description="Low complexity" evidence="1">
    <location>
        <begin position="325"/>
        <end position="342"/>
    </location>
</feature>
<feature type="region of interest" description="Disordered" evidence="1">
    <location>
        <begin position="1"/>
        <end position="21"/>
    </location>
</feature>
<dbReference type="PANTHER" id="PTHR47263:SF1">
    <property type="entry name" value="C2 DOMAIN PROTEIN (AFU_ORTHOLOGUE AFUA_7G02350)"/>
    <property type="match status" value="1"/>
</dbReference>
<accession>A0A067MYJ3</accession>
<dbReference type="CDD" id="cd04043">
    <property type="entry name" value="C2_Munc13_fungal"/>
    <property type="match status" value="1"/>
</dbReference>
<evidence type="ECO:0000313" key="5">
    <source>
        <dbReference type="EMBL" id="KDQ16952.1"/>
    </source>
</evidence>
<reference evidence="6" key="1">
    <citation type="journal article" date="2014" name="Proc. Natl. Acad. Sci. U.S.A.">
        <title>Extensive sampling of basidiomycete genomes demonstrates inadequacy of the white-rot/brown-rot paradigm for wood decay fungi.</title>
        <authorList>
            <person name="Riley R."/>
            <person name="Salamov A.A."/>
            <person name="Brown D.W."/>
            <person name="Nagy L.G."/>
            <person name="Floudas D."/>
            <person name="Held B.W."/>
            <person name="Levasseur A."/>
            <person name="Lombard V."/>
            <person name="Morin E."/>
            <person name="Otillar R."/>
            <person name="Lindquist E.A."/>
            <person name="Sun H."/>
            <person name="LaButti K.M."/>
            <person name="Schmutz J."/>
            <person name="Jabbour D."/>
            <person name="Luo H."/>
            <person name="Baker S.E."/>
            <person name="Pisabarro A.G."/>
            <person name="Walton J.D."/>
            <person name="Blanchette R.A."/>
            <person name="Henrissat B."/>
            <person name="Martin F."/>
            <person name="Cullen D."/>
            <person name="Hibbett D.S."/>
            <person name="Grigoriev I.V."/>
        </authorList>
    </citation>
    <scope>NUCLEOTIDE SEQUENCE [LARGE SCALE GENOMIC DNA]</scope>
    <source>
        <strain evidence="6">FD-172 SS1</strain>
    </source>
</reference>
<dbReference type="PROSITE" id="PS51259">
    <property type="entry name" value="MHD2"/>
    <property type="match status" value="1"/>
</dbReference>